<evidence type="ECO:0000313" key="10">
    <source>
        <dbReference type="EMBL" id="GAA57101.1"/>
    </source>
</evidence>
<dbReference type="GO" id="GO:0015031">
    <property type="term" value="P:protein transport"/>
    <property type="evidence" value="ECO:0007669"/>
    <property type="project" value="UniProtKB-KW"/>
</dbReference>
<comment type="subcellular location">
    <subcellularLocation>
        <location evidence="1">Golgi apparatus</location>
        <location evidence="1">trans-Golgi network</location>
    </subcellularLocation>
</comment>
<keyword evidence="4" id="KW-0813">Transport</keyword>
<feature type="domain" description="Vps52 C-terminal" evidence="9">
    <location>
        <begin position="631"/>
        <end position="873"/>
    </location>
</feature>
<dbReference type="Pfam" id="PF20655">
    <property type="entry name" value="Vps52_C"/>
    <property type="match status" value="2"/>
</dbReference>
<evidence type="ECO:0000313" key="11">
    <source>
        <dbReference type="Proteomes" id="UP000008909"/>
    </source>
</evidence>
<evidence type="ECO:0000256" key="5">
    <source>
        <dbReference type="ARBA" id="ARBA00022927"/>
    </source>
</evidence>
<dbReference type="EMBL" id="DF144542">
    <property type="protein sequence ID" value="GAA57101.1"/>
    <property type="molecule type" value="Genomic_DNA"/>
</dbReference>
<reference key="2">
    <citation type="submission" date="2011-10" db="EMBL/GenBank/DDBJ databases">
        <title>The genome and transcriptome sequence of Clonorchis sinensis provide insights into the carcinogenic liver fluke.</title>
        <authorList>
            <person name="Wang X."/>
            <person name="Huang Y."/>
            <person name="Chen W."/>
            <person name="Liu H."/>
            <person name="Guo L."/>
            <person name="Chen Y."/>
            <person name="Luo F."/>
            <person name="Zhou W."/>
            <person name="Sun J."/>
            <person name="Mao Q."/>
            <person name="Liang P."/>
            <person name="Zhou C."/>
            <person name="Tian Y."/>
            <person name="Men J."/>
            <person name="Lv X."/>
            <person name="Huang L."/>
            <person name="Zhou J."/>
            <person name="Hu Y."/>
            <person name="Li R."/>
            <person name="Zhang F."/>
            <person name="Lei H."/>
            <person name="Li X."/>
            <person name="Hu X."/>
            <person name="Liang C."/>
            <person name="Xu J."/>
            <person name="Wu Z."/>
            <person name="Yu X."/>
        </authorList>
    </citation>
    <scope>NUCLEOTIDE SEQUENCE</scope>
    <source>
        <strain>Henan</strain>
    </source>
</reference>
<evidence type="ECO:0000259" key="8">
    <source>
        <dbReference type="Pfam" id="PF04129"/>
    </source>
</evidence>
<protein>
    <recommendedName>
        <fullName evidence="3">Vacuolar protein sorting-associated protein 52 homolog</fullName>
    </recommendedName>
</protein>
<comment type="similarity">
    <text evidence="2">Belongs to the VPS52 family.</text>
</comment>
<dbReference type="GO" id="GO:0000938">
    <property type="term" value="C:GARP complex"/>
    <property type="evidence" value="ECO:0007669"/>
    <property type="project" value="TreeGrafter"/>
</dbReference>
<dbReference type="PANTHER" id="PTHR14190">
    <property type="entry name" value="SUPPRESSOR OF ACTIN MUTATIONS 2/VACUOLAR PROTEIN SORTING 52"/>
    <property type="match status" value="1"/>
</dbReference>
<dbReference type="Pfam" id="PF04129">
    <property type="entry name" value="Vps52_CC"/>
    <property type="match status" value="1"/>
</dbReference>
<keyword evidence="11" id="KW-1185">Reference proteome</keyword>
<dbReference type="InterPro" id="IPR048319">
    <property type="entry name" value="Vps52_CC"/>
</dbReference>
<dbReference type="InterPro" id="IPR007258">
    <property type="entry name" value="Vps52"/>
</dbReference>
<name>G7YVX1_CLOSI</name>
<reference evidence="10" key="1">
    <citation type="journal article" date="2011" name="Genome Biol.">
        <title>The draft genome of the carcinogenic human liver fluke Clonorchis sinensis.</title>
        <authorList>
            <person name="Wang X."/>
            <person name="Chen W."/>
            <person name="Huang Y."/>
            <person name="Sun J."/>
            <person name="Men J."/>
            <person name="Liu H."/>
            <person name="Luo F."/>
            <person name="Guo L."/>
            <person name="Lv X."/>
            <person name="Deng C."/>
            <person name="Zhou C."/>
            <person name="Fan Y."/>
            <person name="Li X."/>
            <person name="Huang L."/>
            <person name="Hu Y."/>
            <person name="Liang C."/>
            <person name="Hu X."/>
            <person name="Xu J."/>
            <person name="Yu X."/>
        </authorList>
    </citation>
    <scope>NUCLEOTIDE SEQUENCE [LARGE SCALE GENOMIC DNA]</scope>
    <source>
        <strain evidence="10">Henan</strain>
    </source>
</reference>
<dbReference type="GO" id="GO:0006896">
    <property type="term" value="P:Golgi to vacuole transport"/>
    <property type="evidence" value="ECO:0007669"/>
    <property type="project" value="TreeGrafter"/>
</dbReference>
<keyword evidence="6" id="KW-0333">Golgi apparatus</keyword>
<evidence type="ECO:0000259" key="9">
    <source>
        <dbReference type="Pfam" id="PF20655"/>
    </source>
</evidence>
<proteinExistence type="inferred from homology"/>
<gene>
    <name evidence="10" type="ORF">CLF_112158</name>
</gene>
<sequence>MLRFMDSPVTVVKGAAIGEGIRSSVAAGSGVRTTITDLAVFNTTTKEKVCGEVTRKVNLRFKCPITCCEHAFKSFLRTVEIVRNNRLEQPREMIFKALLDGCMRTIFKRNPLNGKNKPDPGSLRASLDSVYESVNPRPVPQNAFGKLSSDWSRPEIIFWSEVYNYRLLQRPAVSSAEFNHVTCRAPRPSGSLVAVMRYVQKRSIRPVRPGLRSGLSATVTLLAIPAGTEFLKPIRSTCPRRVVVLEANSRKRWDLGPFTKNVFNDKLNTFKNSSASFYQFNLLKTLYAFSRGRLPVYEKYSAEFPHSVVSATDVFCRIFGLPSWSMCSLSFIYLPLTPWGSKYSRGVCSRTVEVLPQDLVGSNPNLMLIGELIDVIGISEQLKTEIEEIAFNSRMEAILANFHNDLGTISSEIQDLQLKSTLMNKRLQNRQAVRGQLSQFLSDMAIPEQLIKHILFTPVTEQEFLENLHELDHKINFSLEQSMVDYRSFEDVNVLLKKLKIKAVSKIREYLLQKIYALRKPLTNYQIPQNQMLKYRFYNEFLLAHDRETAIEIRNEYVTTMSKVYYSYFKAYCTKLNKLQLDTTAERDLLLGKRLDEQNPASGVGSSVLGSMTFSSTSSLTTMNTTGHAPTTSNTRLGLFGLGERATRVLSRTELEAPIILPHVAAMADVKYPAEVLFRSVHFALLDAVCREYFFLSDFFLLSTGTVRSSAAADSTHRRTEHGGALIALFDQVLGRTFSLLHKQIESHLIPSMSHDALGMLLCLQLLHALLRVAHHRNVPVLDKFWTSITETFWVHVTDRLDAHIASLQFDFDVNAFAGSARALSANPSGSLSGANLPARIYSLLRPHPVARRYAELAASLHSIGHSYPGTPLLSDTSLSATKQPSDSRAGSSSELPHSHSDTTFANSPKRPDNEQITRSASSTPHELETPSIDARILSRLAQLHTHLEQVLVRLSDFLPKQRLKWVFLINNYDLIISVLTERGAGNAPEVNRCREAVAKYTAAFINEALTPYFGSLIAFVHDFQANPPASPPASGIDQMEPSSAVRNDEARVTRIIKGFNIDWKNSIEKIHAEIMVEFANFTLGTEVFQALLAELVQHYHRFQKVMSQSPFKNMPIRNQLINIHHIMNEIKKCKPTF</sequence>
<evidence type="ECO:0000256" key="6">
    <source>
        <dbReference type="ARBA" id="ARBA00023034"/>
    </source>
</evidence>
<dbReference type="GO" id="GO:0007041">
    <property type="term" value="P:lysosomal transport"/>
    <property type="evidence" value="ECO:0007669"/>
    <property type="project" value="TreeGrafter"/>
</dbReference>
<dbReference type="GO" id="GO:0042147">
    <property type="term" value="P:retrograde transport, endosome to Golgi"/>
    <property type="evidence" value="ECO:0007669"/>
    <property type="project" value="TreeGrafter"/>
</dbReference>
<evidence type="ECO:0000256" key="7">
    <source>
        <dbReference type="SAM" id="MobiDB-lite"/>
    </source>
</evidence>
<feature type="compositionally biased region" description="Polar residues" evidence="7">
    <location>
        <begin position="875"/>
        <end position="907"/>
    </location>
</feature>
<dbReference type="AlphaFoldDB" id="G7YVX1"/>
<keyword evidence="5" id="KW-0653">Protein transport</keyword>
<dbReference type="Proteomes" id="UP000008909">
    <property type="component" value="Unassembled WGS sequence"/>
</dbReference>
<evidence type="ECO:0000256" key="2">
    <source>
        <dbReference type="ARBA" id="ARBA00008180"/>
    </source>
</evidence>
<dbReference type="GO" id="GO:0019905">
    <property type="term" value="F:syntaxin binding"/>
    <property type="evidence" value="ECO:0007669"/>
    <property type="project" value="TreeGrafter"/>
</dbReference>
<dbReference type="PANTHER" id="PTHR14190:SF7">
    <property type="entry name" value="VACUOLAR PROTEIN SORTING-ASSOCIATED PROTEIN 52 HOMOLOG"/>
    <property type="match status" value="1"/>
</dbReference>
<evidence type="ECO:0000256" key="4">
    <source>
        <dbReference type="ARBA" id="ARBA00022448"/>
    </source>
</evidence>
<accession>G7YVX1</accession>
<dbReference type="GO" id="GO:0005829">
    <property type="term" value="C:cytosol"/>
    <property type="evidence" value="ECO:0007669"/>
    <property type="project" value="GOC"/>
</dbReference>
<evidence type="ECO:0000256" key="1">
    <source>
        <dbReference type="ARBA" id="ARBA00004601"/>
    </source>
</evidence>
<feature type="domain" description="Vps52 coiled-coil" evidence="8">
    <location>
        <begin position="393"/>
        <end position="542"/>
    </location>
</feature>
<feature type="region of interest" description="Disordered" evidence="7">
    <location>
        <begin position="875"/>
        <end position="930"/>
    </location>
</feature>
<dbReference type="GO" id="GO:0032456">
    <property type="term" value="P:endocytic recycling"/>
    <property type="evidence" value="ECO:0007669"/>
    <property type="project" value="TreeGrafter"/>
</dbReference>
<dbReference type="InterPro" id="IPR048361">
    <property type="entry name" value="Vps52_C"/>
</dbReference>
<evidence type="ECO:0000256" key="3">
    <source>
        <dbReference type="ARBA" id="ARBA00017083"/>
    </source>
</evidence>
<feature type="domain" description="Vps52 C-terminal" evidence="9">
    <location>
        <begin position="934"/>
        <end position="1005"/>
    </location>
</feature>
<organism evidence="10 11">
    <name type="scientific">Clonorchis sinensis</name>
    <name type="common">Chinese liver fluke</name>
    <dbReference type="NCBI Taxonomy" id="79923"/>
    <lineage>
        <taxon>Eukaryota</taxon>
        <taxon>Metazoa</taxon>
        <taxon>Spiralia</taxon>
        <taxon>Lophotrochozoa</taxon>
        <taxon>Platyhelminthes</taxon>
        <taxon>Trematoda</taxon>
        <taxon>Digenea</taxon>
        <taxon>Opisthorchiida</taxon>
        <taxon>Opisthorchiata</taxon>
        <taxon>Opisthorchiidae</taxon>
        <taxon>Clonorchis</taxon>
    </lineage>
</organism>